<sequence length="340" mass="39506">MATDIYQNRLNHMRPMDYGQEQGLQQILQPSAVQGDDQAQQVVVPRKTIYTRAELLCRDPTTTQNNTLQPAEPQTPLSPNQGYAMSMPKMPPRKRTYMDLLAQLPQTGKKMPNCNLTRRMGTVIDLKEQIKMSPSCLLQRQEQIEPDNKEPSRNLTRMQMEMDLKKEEPCEIKKTPNDTNFCIPNPKPILPKGSRIPVLSRSRYRDDNLDQTKQNPIRMRTEITDLRIIRHKDSKIPVLDKSWIRKCILKEREEQSVRDKNRFKVGITDTQPLKQNLKQQQNHGGAAQKKDLRKEMPWPSFVLPEQRTRMTTVTEHGDLQEEGLVKLEKATYHMDKGKSD</sequence>
<feature type="compositionally biased region" description="Low complexity" evidence="1">
    <location>
        <begin position="273"/>
        <end position="282"/>
    </location>
</feature>
<accession>A0A6P4JI00</accession>
<dbReference type="GeneID" id="108083805"/>
<evidence type="ECO:0000256" key="1">
    <source>
        <dbReference type="SAM" id="MobiDB-lite"/>
    </source>
</evidence>
<reference evidence="3" key="1">
    <citation type="submission" date="2025-08" db="UniProtKB">
        <authorList>
            <consortium name="RefSeq"/>
        </authorList>
    </citation>
    <scope>IDENTIFICATION</scope>
    <source>
        <strain evidence="3">14028-0561.14</strain>
        <tissue evidence="3">Whole fly</tissue>
    </source>
</reference>
<feature type="region of interest" description="Disordered" evidence="1">
    <location>
        <begin position="273"/>
        <end position="296"/>
    </location>
</feature>
<keyword evidence="2" id="KW-1185">Reference proteome</keyword>
<gene>
    <name evidence="3" type="primary">LOC108083805</name>
</gene>
<proteinExistence type="predicted"/>
<feature type="region of interest" description="Disordered" evidence="1">
    <location>
        <begin position="61"/>
        <end position="83"/>
    </location>
</feature>
<name>A0A6P4JI00_DROKI</name>
<dbReference type="AlphaFoldDB" id="A0A6P4JI00"/>
<protein>
    <submittedName>
        <fullName evidence="3">Uncharacterized protein</fullName>
    </submittedName>
</protein>
<dbReference type="RefSeq" id="XP_017035236.1">
    <property type="nucleotide sequence ID" value="XM_017179747.3"/>
</dbReference>
<dbReference type="Proteomes" id="UP001652661">
    <property type="component" value="Chromosome X"/>
</dbReference>
<organism evidence="2 3">
    <name type="scientific">Drosophila kikkawai</name>
    <name type="common">Fruit fly</name>
    <dbReference type="NCBI Taxonomy" id="30033"/>
    <lineage>
        <taxon>Eukaryota</taxon>
        <taxon>Metazoa</taxon>
        <taxon>Ecdysozoa</taxon>
        <taxon>Arthropoda</taxon>
        <taxon>Hexapoda</taxon>
        <taxon>Insecta</taxon>
        <taxon>Pterygota</taxon>
        <taxon>Neoptera</taxon>
        <taxon>Endopterygota</taxon>
        <taxon>Diptera</taxon>
        <taxon>Brachycera</taxon>
        <taxon>Muscomorpha</taxon>
        <taxon>Ephydroidea</taxon>
        <taxon>Drosophilidae</taxon>
        <taxon>Drosophila</taxon>
        <taxon>Sophophora</taxon>
    </lineage>
</organism>
<evidence type="ECO:0000313" key="3">
    <source>
        <dbReference type="RefSeq" id="XP_017035236.1"/>
    </source>
</evidence>
<evidence type="ECO:0000313" key="2">
    <source>
        <dbReference type="Proteomes" id="UP001652661"/>
    </source>
</evidence>